<feature type="transmembrane region" description="Helical" evidence="9">
    <location>
        <begin position="37"/>
        <end position="62"/>
    </location>
</feature>
<organism evidence="11 12">
    <name type="scientific">Candidatus Scatomorpha merdipullorum</name>
    <dbReference type="NCBI Taxonomy" id="2840927"/>
    <lineage>
        <taxon>Bacteria</taxon>
        <taxon>Bacillati</taxon>
        <taxon>Bacillota</taxon>
        <taxon>Clostridia</taxon>
        <taxon>Eubacteriales</taxon>
        <taxon>Candidatus Scatomorpha</taxon>
    </lineage>
</organism>
<proteinExistence type="inferred from homology"/>
<evidence type="ECO:0000256" key="3">
    <source>
        <dbReference type="ARBA" id="ARBA00022692"/>
    </source>
</evidence>
<feature type="transmembrane region" description="Helical" evidence="9">
    <location>
        <begin position="125"/>
        <end position="147"/>
    </location>
</feature>
<dbReference type="InterPro" id="IPR002379">
    <property type="entry name" value="ATPase_proteolipid_c-like_dom"/>
</dbReference>
<accession>A0A9D1FDX1</accession>
<evidence type="ECO:0000256" key="2">
    <source>
        <dbReference type="ARBA" id="ARBA00006704"/>
    </source>
</evidence>
<evidence type="ECO:0000256" key="7">
    <source>
        <dbReference type="ARBA" id="ARBA00032200"/>
    </source>
</evidence>
<dbReference type="Pfam" id="PF00137">
    <property type="entry name" value="ATP-synt_C"/>
    <property type="match status" value="1"/>
</dbReference>
<reference evidence="11" key="2">
    <citation type="journal article" date="2021" name="PeerJ">
        <title>Extensive microbial diversity within the chicken gut microbiome revealed by metagenomics and culture.</title>
        <authorList>
            <person name="Gilroy R."/>
            <person name="Ravi A."/>
            <person name="Getino M."/>
            <person name="Pursley I."/>
            <person name="Horton D.L."/>
            <person name="Alikhan N.F."/>
            <person name="Baker D."/>
            <person name="Gharbi K."/>
            <person name="Hall N."/>
            <person name="Watson M."/>
            <person name="Adriaenssens E.M."/>
            <person name="Foster-Nyarko E."/>
            <person name="Jarju S."/>
            <person name="Secka A."/>
            <person name="Antonio M."/>
            <person name="Oren A."/>
            <person name="Chaudhuri R.R."/>
            <person name="La Ragione R."/>
            <person name="Hildebrand F."/>
            <person name="Pallen M.J."/>
        </authorList>
    </citation>
    <scope>NUCLEOTIDE SEQUENCE</scope>
    <source>
        <strain evidence="11">ChiHjej10B9-9673</strain>
    </source>
</reference>
<sequence length="148" mass="14790">MKVLIVIAVALVLAAAIVVPLYIIARRAAAGKSVKRPLYAHIASFFGIFALCGIAFLGQGVFAADEAAEAVSAAAGTDWTKAFGYLGAALAVGLSGIASGIAVSNSASAAIGALAENDSTFGKSIVFVGLAEGMAIYGLLVAIIILLF</sequence>
<keyword evidence="4" id="KW-0375">Hydrogen ion transport</keyword>
<reference evidence="11" key="1">
    <citation type="submission" date="2020-10" db="EMBL/GenBank/DDBJ databases">
        <authorList>
            <person name="Gilroy R."/>
        </authorList>
    </citation>
    <scope>NUCLEOTIDE SEQUENCE</scope>
    <source>
        <strain evidence="11">ChiHjej10B9-9673</strain>
    </source>
</reference>
<keyword evidence="4" id="KW-0406">Ion transport</keyword>
<feature type="domain" description="V-ATPase proteolipid subunit C-like" evidence="10">
    <location>
        <begin position="86"/>
        <end position="145"/>
    </location>
</feature>
<evidence type="ECO:0000256" key="9">
    <source>
        <dbReference type="SAM" id="Phobius"/>
    </source>
</evidence>
<keyword evidence="5 9" id="KW-1133">Transmembrane helix</keyword>
<name>A0A9D1FDX1_9FIRM</name>
<evidence type="ECO:0000259" key="10">
    <source>
        <dbReference type="Pfam" id="PF00137"/>
    </source>
</evidence>
<keyword evidence="3 9" id="KW-0812">Transmembrane</keyword>
<feature type="transmembrane region" description="Helical" evidence="9">
    <location>
        <begin position="6"/>
        <end position="25"/>
    </location>
</feature>
<dbReference type="InterPro" id="IPR000454">
    <property type="entry name" value="ATP_synth_F0_csu"/>
</dbReference>
<evidence type="ECO:0000313" key="12">
    <source>
        <dbReference type="Proteomes" id="UP000824001"/>
    </source>
</evidence>
<comment type="similarity">
    <text evidence="2">Belongs to the ATPase C chain family.</text>
</comment>
<keyword evidence="6 9" id="KW-0472">Membrane</keyword>
<feature type="transmembrane region" description="Helical" evidence="9">
    <location>
        <begin position="82"/>
        <end position="104"/>
    </location>
</feature>
<evidence type="ECO:0000313" key="11">
    <source>
        <dbReference type="EMBL" id="HIS67005.1"/>
    </source>
</evidence>
<dbReference type="PRINTS" id="PR00124">
    <property type="entry name" value="ATPASEC"/>
</dbReference>
<evidence type="ECO:0000256" key="8">
    <source>
        <dbReference type="ARBA" id="ARBA00032887"/>
    </source>
</evidence>
<gene>
    <name evidence="11" type="ORF">IAC18_05515</name>
</gene>
<dbReference type="Gene3D" id="1.20.20.10">
    <property type="entry name" value="F1F0 ATP synthase subunit C"/>
    <property type="match status" value="1"/>
</dbReference>
<evidence type="ECO:0000256" key="4">
    <source>
        <dbReference type="ARBA" id="ARBA00022781"/>
    </source>
</evidence>
<dbReference type="SUPFAM" id="SSF81333">
    <property type="entry name" value="F1F0 ATP synthase subunit C"/>
    <property type="match status" value="1"/>
</dbReference>
<evidence type="ECO:0000256" key="1">
    <source>
        <dbReference type="ARBA" id="ARBA00004141"/>
    </source>
</evidence>
<comment type="subcellular location">
    <subcellularLocation>
        <location evidence="1">Membrane</location>
        <topology evidence="1">Multi-pass membrane protein</topology>
    </subcellularLocation>
</comment>
<dbReference type="GO" id="GO:0045259">
    <property type="term" value="C:proton-transporting ATP synthase complex"/>
    <property type="evidence" value="ECO:0007669"/>
    <property type="project" value="InterPro"/>
</dbReference>
<evidence type="ECO:0000256" key="6">
    <source>
        <dbReference type="ARBA" id="ARBA00023136"/>
    </source>
</evidence>
<dbReference type="InterPro" id="IPR038662">
    <property type="entry name" value="ATP_synth_F0_csu_sf"/>
</dbReference>
<dbReference type="GO" id="GO:0015078">
    <property type="term" value="F:proton transmembrane transporter activity"/>
    <property type="evidence" value="ECO:0007669"/>
    <property type="project" value="InterPro"/>
</dbReference>
<evidence type="ECO:0000256" key="5">
    <source>
        <dbReference type="ARBA" id="ARBA00022989"/>
    </source>
</evidence>
<dbReference type="Proteomes" id="UP000824001">
    <property type="component" value="Unassembled WGS sequence"/>
</dbReference>
<keyword evidence="4" id="KW-0813">Transport</keyword>
<protein>
    <recommendedName>
        <fullName evidence="7">ATP synthase F(0) sector subunit c</fullName>
    </recommendedName>
    <alternativeName>
        <fullName evidence="8">F-type ATPase subunit c</fullName>
    </alternativeName>
</protein>
<dbReference type="GO" id="GO:0033177">
    <property type="term" value="C:proton-transporting two-sector ATPase complex, proton-transporting domain"/>
    <property type="evidence" value="ECO:0007669"/>
    <property type="project" value="InterPro"/>
</dbReference>
<dbReference type="InterPro" id="IPR035921">
    <property type="entry name" value="F/V-ATP_Csub_sf"/>
</dbReference>
<dbReference type="AlphaFoldDB" id="A0A9D1FDX1"/>
<dbReference type="CDD" id="cd18120">
    <property type="entry name" value="ATP-synt_Vo_Ao_c"/>
    <property type="match status" value="1"/>
</dbReference>
<comment type="caution">
    <text evidence="11">The sequence shown here is derived from an EMBL/GenBank/DDBJ whole genome shotgun (WGS) entry which is preliminary data.</text>
</comment>
<dbReference type="EMBL" id="DVJK01000155">
    <property type="protein sequence ID" value="HIS67005.1"/>
    <property type="molecule type" value="Genomic_DNA"/>
</dbReference>
<dbReference type="GO" id="GO:0015986">
    <property type="term" value="P:proton motive force-driven ATP synthesis"/>
    <property type="evidence" value="ECO:0007669"/>
    <property type="project" value="InterPro"/>
</dbReference>